<comment type="caution">
    <text evidence="2">The sequence shown here is derived from an EMBL/GenBank/DDBJ whole genome shotgun (WGS) entry which is preliminary data.</text>
</comment>
<reference evidence="2" key="1">
    <citation type="journal article" date="2020" name="mSystems">
        <title>Genome- and Community-Level Interaction Insights into Carbon Utilization and Element Cycling Functions of Hydrothermarchaeota in Hydrothermal Sediment.</title>
        <authorList>
            <person name="Zhou Z."/>
            <person name="Liu Y."/>
            <person name="Xu W."/>
            <person name="Pan J."/>
            <person name="Luo Z.H."/>
            <person name="Li M."/>
        </authorList>
    </citation>
    <scope>NUCLEOTIDE SEQUENCE [LARGE SCALE GENOMIC DNA]</scope>
    <source>
        <strain evidence="2">SpSt-192</strain>
    </source>
</reference>
<keyword evidence="1" id="KW-1133">Transmembrane helix</keyword>
<feature type="transmembrane region" description="Helical" evidence="1">
    <location>
        <begin position="6"/>
        <end position="25"/>
    </location>
</feature>
<dbReference type="EMBL" id="DSID01000342">
    <property type="protein sequence ID" value="HEX70466.1"/>
    <property type="molecule type" value="Genomic_DNA"/>
</dbReference>
<evidence type="ECO:0000256" key="1">
    <source>
        <dbReference type="SAM" id="Phobius"/>
    </source>
</evidence>
<organism evidence="2">
    <name type="scientific">Thermorudis sp</name>
    <dbReference type="NCBI Taxonomy" id="1969470"/>
    <lineage>
        <taxon>Bacteria</taxon>
        <taxon>Pseudomonadati</taxon>
        <taxon>Thermomicrobiota</taxon>
        <taxon>Thermomicrobia</taxon>
        <taxon>Thermomicrobia incertae sedis</taxon>
        <taxon>Thermorudis</taxon>
    </lineage>
</organism>
<sequence>MESWVWLALIALALLVGMLAAWLVLQRRRSTYLRERFGPEYERAVQQIGDRRRAETELERREKRVEQLQIRPLPLSEAQRFADAWRQVQARFVDDPSGAVADADRLVAEVMQARGYPVGDFEQRAADISVDHPDVVEHYRVAHRIALANERGQATTEDLRQAMVHYRALFGHLLETEGIVESGRKA</sequence>
<protein>
    <recommendedName>
        <fullName evidence="3">Secreted protein</fullName>
    </recommendedName>
</protein>
<dbReference type="AlphaFoldDB" id="A0A7C2WH25"/>
<gene>
    <name evidence="2" type="ORF">ENP13_04390</name>
</gene>
<evidence type="ECO:0000313" key="2">
    <source>
        <dbReference type="EMBL" id="HEX70466.1"/>
    </source>
</evidence>
<name>A0A7C2WH25_9BACT</name>
<accession>A0A7C2WH25</accession>
<keyword evidence="1" id="KW-0812">Transmembrane</keyword>
<evidence type="ECO:0008006" key="3">
    <source>
        <dbReference type="Google" id="ProtNLM"/>
    </source>
</evidence>
<proteinExistence type="predicted"/>
<keyword evidence="1" id="KW-0472">Membrane</keyword>